<dbReference type="Proteomes" id="UP001500957">
    <property type="component" value="Unassembled WGS sequence"/>
</dbReference>
<keyword evidence="5 7" id="KW-0472">Membrane</keyword>
<evidence type="ECO:0000256" key="3">
    <source>
        <dbReference type="ARBA" id="ARBA00022692"/>
    </source>
</evidence>
<evidence type="ECO:0000256" key="5">
    <source>
        <dbReference type="ARBA" id="ARBA00023136"/>
    </source>
</evidence>
<sequence length="395" mass="41238">MSDETLTADPPAESASHRGSGGGGLDRATMFRWGVRLVIAILVLTPPFYFEPSWLRVGQYVMIGAVGAIGLTLLTGQAGQLSLAHPFFMFVGGTTYCVLGSEDAPGRVGFGLPSLLALFGAIAVTAALGLAFAPVSSRVRGVYLGVATLALVYVALYLGQQWSSLSGGTARGRPSPDLNLFGLHTLKAEPEITIFGTEFQREHRVYLVFALILLIAYLLAQGAVRGRPGRAWRAIRDSESAASALGVNVKRVRAEVFAISSAYAGLAGVMTVMWYRLLKPDESEFAGTYSIVVAIAFLAMILIGGLGSVGGAIAGAALVFGLPGMLTLTIGGSEMFGTSGAHAITPTIFTAFVYGAAIILVVLFEPGGLAALGRRLKMTFARTQLGSTLLSPKGS</sequence>
<reference evidence="8 9" key="1">
    <citation type="journal article" date="2019" name="Int. J. Syst. Evol. Microbiol.">
        <title>The Global Catalogue of Microorganisms (GCM) 10K type strain sequencing project: providing services to taxonomists for standard genome sequencing and annotation.</title>
        <authorList>
            <consortium name="The Broad Institute Genomics Platform"/>
            <consortium name="The Broad Institute Genome Sequencing Center for Infectious Disease"/>
            <person name="Wu L."/>
            <person name="Ma J."/>
        </authorList>
    </citation>
    <scope>NUCLEOTIDE SEQUENCE [LARGE SCALE GENOMIC DNA]</scope>
    <source>
        <strain evidence="8 9">JCM 10671</strain>
    </source>
</reference>
<feature type="transmembrane region" description="Helical" evidence="7">
    <location>
        <begin position="33"/>
        <end position="50"/>
    </location>
</feature>
<evidence type="ECO:0000313" key="8">
    <source>
        <dbReference type="EMBL" id="GAA0604373.1"/>
    </source>
</evidence>
<keyword evidence="4 7" id="KW-1133">Transmembrane helix</keyword>
<dbReference type="Pfam" id="PF02653">
    <property type="entry name" value="BPD_transp_2"/>
    <property type="match status" value="1"/>
</dbReference>
<comment type="subcellular location">
    <subcellularLocation>
        <location evidence="1">Cell membrane</location>
        <topology evidence="1">Multi-pass membrane protein</topology>
    </subcellularLocation>
</comment>
<dbReference type="EMBL" id="BAAAHE010000004">
    <property type="protein sequence ID" value="GAA0604373.1"/>
    <property type="molecule type" value="Genomic_DNA"/>
</dbReference>
<evidence type="ECO:0000256" key="6">
    <source>
        <dbReference type="SAM" id="MobiDB-lite"/>
    </source>
</evidence>
<keyword evidence="9" id="KW-1185">Reference proteome</keyword>
<gene>
    <name evidence="8" type="ORF">GCM10009547_02640</name>
</gene>
<organism evidence="8 9">
    <name type="scientific">Sporichthya brevicatena</name>
    <dbReference type="NCBI Taxonomy" id="171442"/>
    <lineage>
        <taxon>Bacteria</taxon>
        <taxon>Bacillati</taxon>
        <taxon>Actinomycetota</taxon>
        <taxon>Actinomycetes</taxon>
        <taxon>Sporichthyales</taxon>
        <taxon>Sporichthyaceae</taxon>
        <taxon>Sporichthya</taxon>
    </lineage>
</organism>
<evidence type="ECO:0000256" key="1">
    <source>
        <dbReference type="ARBA" id="ARBA00004651"/>
    </source>
</evidence>
<evidence type="ECO:0000256" key="2">
    <source>
        <dbReference type="ARBA" id="ARBA00022475"/>
    </source>
</evidence>
<feature type="transmembrane region" description="Helical" evidence="7">
    <location>
        <begin position="351"/>
        <end position="372"/>
    </location>
</feature>
<feature type="region of interest" description="Disordered" evidence="6">
    <location>
        <begin position="1"/>
        <end position="23"/>
    </location>
</feature>
<comment type="caution">
    <text evidence="8">The sequence shown here is derived from an EMBL/GenBank/DDBJ whole genome shotgun (WGS) entry which is preliminary data.</text>
</comment>
<dbReference type="InterPro" id="IPR043428">
    <property type="entry name" value="LivM-like"/>
</dbReference>
<feature type="transmembrane region" description="Helical" evidence="7">
    <location>
        <begin position="142"/>
        <end position="159"/>
    </location>
</feature>
<feature type="transmembrane region" description="Helical" evidence="7">
    <location>
        <begin position="256"/>
        <end position="275"/>
    </location>
</feature>
<evidence type="ECO:0000256" key="7">
    <source>
        <dbReference type="SAM" id="Phobius"/>
    </source>
</evidence>
<feature type="transmembrane region" description="Helical" evidence="7">
    <location>
        <begin position="287"/>
        <end position="306"/>
    </location>
</feature>
<feature type="transmembrane region" description="Helical" evidence="7">
    <location>
        <begin position="56"/>
        <end position="74"/>
    </location>
</feature>
<dbReference type="InterPro" id="IPR001851">
    <property type="entry name" value="ABC_transp_permease"/>
</dbReference>
<dbReference type="PANTHER" id="PTHR30482">
    <property type="entry name" value="HIGH-AFFINITY BRANCHED-CHAIN AMINO ACID TRANSPORT SYSTEM PERMEASE"/>
    <property type="match status" value="1"/>
</dbReference>
<accession>A0ABN1G5T4</accession>
<dbReference type="RefSeq" id="WP_344600767.1">
    <property type="nucleotide sequence ID" value="NZ_BAAAHE010000004.1"/>
</dbReference>
<feature type="transmembrane region" description="Helical" evidence="7">
    <location>
        <begin position="113"/>
        <end position="135"/>
    </location>
</feature>
<evidence type="ECO:0000313" key="9">
    <source>
        <dbReference type="Proteomes" id="UP001500957"/>
    </source>
</evidence>
<name>A0ABN1G5T4_9ACTN</name>
<feature type="transmembrane region" description="Helical" evidence="7">
    <location>
        <begin position="205"/>
        <end position="224"/>
    </location>
</feature>
<keyword evidence="3 7" id="KW-0812">Transmembrane</keyword>
<dbReference type="PANTHER" id="PTHR30482:SF5">
    <property type="entry name" value="ABC TRANSPORTER PERMEASE PROTEIN"/>
    <property type="match status" value="1"/>
</dbReference>
<proteinExistence type="predicted"/>
<evidence type="ECO:0000256" key="4">
    <source>
        <dbReference type="ARBA" id="ARBA00022989"/>
    </source>
</evidence>
<protein>
    <submittedName>
        <fullName evidence="8">Branched-chain amino acid ABC transporter permease</fullName>
    </submittedName>
</protein>
<keyword evidence="2" id="KW-1003">Cell membrane</keyword>
<feature type="transmembrane region" description="Helical" evidence="7">
    <location>
        <begin position="313"/>
        <end position="331"/>
    </location>
</feature>
<dbReference type="CDD" id="cd06581">
    <property type="entry name" value="TM_PBP1_LivM_like"/>
    <property type="match status" value="1"/>
</dbReference>